<dbReference type="SUPFAM" id="SSF51735">
    <property type="entry name" value="NAD(P)-binding Rossmann-fold domains"/>
    <property type="match status" value="1"/>
</dbReference>
<dbReference type="Gene3D" id="3.40.50.720">
    <property type="entry name" value="NAD(P)-binding Rossmann-like Domain"/>
    <property type="match status" value="1"/>
</dbReference>
<evidence type="ECO:0000313" key="2">
    <source>
        <dbReference type="Proteomes" id="UP000095409"/>
    </source>
</evidence>
<reference evidence="1 2" key="1">
    <citation type="submission" date="2015-09" db="EMBL/GenBank/DDBJ databases">
        <authorList>
            <consortium name="Pathogen Informatics"/>
        </authorList>
    </citation>
    <scope>NUCLEOTIDE SEQUENCE [LARGE SCALE GENOMIC DNA]</scope>
    <source>
        <strain evidence="1 2">2789STDY5608837</strain>
    </source>
</reference>
<dbReference type="Proteomes" id="UP000095409">
    <property type="component" value="Unassembled WGS sequence"/>
</dbReference>
<name>A0A174FRX9_9FIRM</name>
<dbReference type="EMBL" id="CYZD01000013">
    <property type="protein sequence ID" value="CUO52247.1"/>
    <property type="molecule type" value="Genomic_DNA"/>
</dbReference>
<evidence type="ECO:0008006" key="3">
    <source>
        <dbReference type="Google" id="ProtNLM"/>
    </source>
</evidence>
<dbReference type="InterPro" id="IPR036291">
    <property type="entry name" value="NAD(P)-bd_dom_sf"/>
</dbReference>
<accession>A0A174FRX9</accession>
<sequence length="73" mass="8598">MESEAKAMRKIKWGVMGTAFICERSTFPGMLQAENCEMYAIAGRNMEKAERFKETYGFQKAYESDQMPEMRYY</sequence>
<dbReference type="AlphaFoldDB" id="A0A174FRX9"/>
<proteinExistence type="predicted"/>
<protein>
    <recommendedName>
        <fullName evidence="3">Gfo/Idh/MocA-like oxidoreductase N-terminal domain-containing protein</fullName>
    </recommendedName>
</protein>
<gene>
    <name evidence="1" type="ORF">ERS852394_02386</name>
</gene>
<evidence type="ECO:0000313" key="1">
    <source>
        <dbReference type="EMBL" id="CUO52247.1"/>
    </source>
</evidence>
<organism evidence="1 2">
    <name type="scientific">Blautia obeum</name>
    <dbReference type="NCBI Taxonomy" id="40520"/>
    <lineage>
        <taxon>Bacteria</taxon>
        <taxon>Bacillati</taxon>
        <taxon>Bacillota</taxon>
        <taxon>Clostridia</taxon>
        <taxon>Lachnospirales</taxon>
        <taxon>Lachnospiraceae</taxon>
        <taxon>Blautia</taxon>
    </lineage>
</organism>